<proteinExistence type="predicted"/>
<protein>
    <submittedName>
        <fullName evidence="1">Uncharacterized protein</fullName>
    </submittedName>
</protein>
<dbReference type="Gene3D" id="3.30.450.40">
    <property type="match status" value="1"/>
</dbReference>
<dbReference type="AlphaFoldDB" id="A0AAE3DJE2"/>
<reference evidence="1" key="1">
    <citation type="submission" date="2021-10" db="EMBL/GenBank/DDBJ databases">
        <title>Anaerobic single-cell dispensing facilitates the cultivation of human gut bacteria.</title>
        <authorList>
            <person name="Afrizal A."/>
        </authorList>
    </citation>
    <scope>NUCLEOTIDE SEQUENCE</scope>
    <source>
        <strain evidence="1">CLA-AA-H250</strain>
    </source>
</reference>
<dbReference type="Proteomes" id="UP001199424">
    <property type="component" value="Unassembled WGS sequence"/>
</dbReference>
<sequence length="128" mass="13656">MGELNESAKNMAECISAASGIGTAVCDRDRIIATAGIPKKDLLDKPVSKQLDELMRRKKAFISSGEDTVLAAEGGLRTANAAFPISCAGDLCGMFLLIKDEDAKPGETQEHLRLGKLASDFLSRETVE</sequence>
<dbReference type="EMBL" id="JAJEQC010000016">
    <property type="protein sequence ID" value="MCC2137794.1"/>
    <property type="molecule type" value="Genomic_DNA"/>
</dbReference>
<gene>
    <name evidence="1" type="ORF">LKD31_12360</name>
</gene>
<comment type="caution">
    <text evidence="1">The sequence shown here is derived from an EMBL/GenBank/DDBJ whole genome shotgun (WGS) entry which is preliminary data.</text>
</comment>
<accession>A0AAE3DJE2</accession>
<name>A0AAE3DJE2_9FIRM</name>
<dbReference type="Pfam" id="PF15714">
    <property type="entry name" value="SpoVT_C"/>
    <property type="match status" value="1"/>
</dbReference>
<organism evidence="1 2">
    <name type="scientific">Hominenteromicrobium mulieris</name>
    <dbReference type="NCBI Taxonomy" id="2885357"/>
    <lineage>
        <taxon>Bacteria</taxon>
        <taxon>Bacillati</taxon>
        <taxon>Bacillota</taxon>
        <taxon>Clostridia</taxon>
        <taxon>Eubacteriales</taxon>
        <taxon>Oscillospiraceae</taxon>
        <taxon>Hominenteromicrobium</taxon>
    </lineage>
</organism>
<dbReference type="InterPro" id="IPR029016">
    <property type="entry name" value="GAF-like_dom_sf"/>
</dbReference>
<evidence type="ECO:0000313" key="1">
    <source>
        <dbReference type="EMBL" id="MCC2137794.1"/>
    </source>
</evidence>
<keyword evidence="2" id="KW-1185">Reference proteome</keyword>
<evidence type="ECO:0000313" key="2">
    <source>
        <dbReference type="Proteomes" id="UP001199424"/>
    </source>
</evidence>